<keyword evidence="3 7" id="KW-0808">Transferase</keyword>
<dbReference type="InterPro" id="IPR050320">
    <property type="entry name" value="N5-glutamine_MTase"/>
</dbReference>
<keyword evidence="2 7" id="KW-0489">Methyltransferase</keyword>
<protein>
    <recommendedName>
        <fullName evidence="1">peptide chain release factor N(5)-glutamine methyltransferase</fullName>
        <ecNumber evidence="1">2.1.1.297</ecNumber>
    </recommendedName>
</protein>
<dbReference type="CDD" id="cd02440">
    <property type="entry name" value="AdoMet_MTases"/>
    <property type="match status" value="1"/>
</dbReference>
<evidence type="ECO:0000256" key="1">
    <source>
        <dbReference type="ARBA" id="ARBA00012771"/>
    </source>
</evidence>
<organism evidence="7 8">
    <name type="scientific">Mucilaginibacter hurinus</name>
    <dbReference type="NCBI Taxonomy" id="2201324"/>
    <lineage>
        <taxon>Bacteria</taxon>
        <taxon>Pseudomonadati</taxon>
        <taxon>Bacteroidota</taxon>
        <taxon>Sphingobacteriia</taxon>
        <taxon>Sphingobacteriales</taxon>
        <taxon>Sphingobacteriaceae</taxon>
        <taxon>Mucilaginibacter</taxon>
    </lineage>
</organism>
<dbReference type="InterPro" id="IPR029063">
    <property type="entry name" value="SAM-dependent_MTases_sf"/>
</dbReference>
<dbReference type="EC" id="2.1.1.297" evidence="1"/>
<dbReference type="GO" id="GO:0003676">
    <property type="term" value="F:nucleic acid binding"/>
    <property type="evidence" value="ECO:0007669"/>
    <property type="project" value="InterPro"/>
</dbReference>
<dbReference type="AlphaFoldDB" id="A0A367GS42"/>
<dbReference type="InterPro" id="IPR019874">
    <property type="entry name" value="RF_methyltr_PrmC"/>
</dbReference>
<dbReference type="EMBL" id="QGDC01000002">
    <property type="protein sequence ID" value="RCH56080.1"/>
    <property type="molecule type" value="Genomic_DNA"/>
</dbReference>
<evidence type="ECO:0000256" key="4">
    <source>
        <dbReference type="ARBA" id="ARBA00022691"/>
    </source>
</evidence>
<comment type="catalytic activity">
    <reaction evidence="5">
        <text>L-glutaminyl-[peptide chain release factor] + S-adenosyl-L-methionine = N(5)-methyl-L-glutaminyl-[peptide chain release factor] + S-adenosyl-L-homocysteine + H(+)</text>
        <dbReference type="Rhea" id="RHEA:42896"/>
        <dbReference type="Rhea" id="RHEA-COMP:10271"/>
        <dbReference type="Rhea" id="RHEA-COMP:10272"/>
        <dbReference type="ChEBI" id="CHEBI:15378"/>
        <dbReference type="ChEBI" id="CHEBI:30011"/>
        <dbReference type="ChEBI" id="CHEBI:57856"/>
        <dbReference type="ChEBI" id="CHEBI:59789"/>
        <dbReference type="ChEBI" id="CHEBI:61891"/>
        <dbReference type="EC" id="2.1.1.297"/>
    </reaction>
</comment>
<comment type="caution">
    <text evidence="7">The sequence shown here is derived from an EMBL/GenBank/DDBJ whole genome shotgun (WGS) entry which is preliminary data.</text>
</comment>
<name>A0A367GS42_9SPHI</name>
<gene>
    <name evidence="7" type="primary">prmC</name>
    <name evidence="7" type="ORF">DJ568_04860</name>
</gene>
<dbReference type="Proteomes" id="UP000253209">
    <property type="component" value="Unassembled WGS sequence"/>
</dbReference>
<sequence>METVKDVFDNFREGLAGLYEVKEIEAIALSVLTNLTQQSKASIKAFPENKLAVELLAQLYSILTELETGKPLQYILGESEFYGLKFAVNPSVLIPRPETEELVEWLLGSVKSQQGVFNADNTPYNHAPRILDIGTGSGCIAISLKKNLPQATVVAIDISPEALVTAKQNAAINSVEVDFVQADILNTKSGPGTDLIAGTKYHVIVSNPPYVTPADKRQMHINVTEFEPHAALFVPENDPLLFYKAIADFAIKGLNENGLLFFEINESYGKETVDMLHDKLFKNIELRNDMSGRPRMVKANV</sequence>
<dbReference type="Pfam" id="PF05175">
    <property type="entry name" value="MTS"/>
    <property type="match status" value="1"/>
</dbReference>
<dbReference type="InterPro" id="IPR007848">
    <property type="entry name" value="Small_mtfrase_dom"/>
</dbReference>
<feature type="domain" description="Methyltransferase small" evidence="6">
    <location>
        <begin position="125"/>
        <end position="216"/>
    </location>
</feature>
<evidence type="ECO:0000256" key="3">
    <source>
        <dbReference type="ARBA" id="ARBA00022679"/>
    </source>
</evidence>
<dbReference type="SUPFAM" id="SSF53335">
    <property type="entry name" value="S-adenosyl-L-methionine-dependent methyltransferases"/>
    <property type="match status" value="1"/>
</dbReference>
<dbReference type="GO" id="GO:0102559">
    <property type="term" value="F:peptide chain release factor N(5)-glutamine methyltransferase activity"/>
    <property type="evidence" value="ECO:0007669"/>
    <property type="project" value="UniProtKB-EC"/>
</dbReference>
<dbReference type="Gene3D" id="1.10.8.10">
    <property type="entry name" value="DNA helicase RuvA subunit, C-terminal domain"/>
    <property type="match status" value="1"/>
</dbReference>
<dbReference type="Gene3D" id="3.40.50.150">
    <property type="entry name" value="Vaccinia Virus protein VP39"/>
    <property type="match status" value="1"/>
</dbReference>
<evidence type="ECO:0000259" key="6">
    <source>
        <dbReference type="Pfam" id="PF05175"/>
    </source>
</evidence>
<dbReference type="PANTHER" id="PTHR18895:SF74">
    <property type="entry name" value="MTRF1L RELEASE FACTOR GLUTAMINE METHYLTRANSFERASE"/>
    <property type="match status" value="1"/>
</dbReference>
<dbReference type="OrthoDB" id="9800643at2"/>
<evidence type="ECO:0000256" key="5">
    <source>
        <dbReference type="ARBA" id="ARBA00048391"/>
    </source>
</evidence>
<dbReference type="RefSeq" id="WP_114004117.1">
    <property type="nucleotide sequence ID" value="NZ_QGDC01000002.1"/>
</dbReference>
<evidence type="ECO:0000256" key="2">
    <source>
        <dbReference type="ARBA" id="ARBA00022603"/>
    </source>
</evidence>
<keyword evidence="8" id="KW-1185">Reference proteome</keyword>
<dbReference type="InterPro" id="IPR004556">
    <property type="entry name" value="HemK-like"/>
</dbReference>
<evidence type="ECO:0000313" key="8">
    <source>
        <dbReference type="Proteomes" id="UP000253209"/>
    </source>
</evidence>
<proteinExistence type="predicted"/>
<dbReference type="GO" id="GO:0032259">
    <property type="term" value="P:methylation"/>
    <property type="evidence" value="ECO:0007669"/>
    <property type="project" value="UniProtKB-KW"/>
</dbReference>
<keyword evidence="4" id="KW-0949">S-adenosyl-L-methionine</keyword>
<evidence type="ECO:0000313" key="7">
    <source>
        <dbReference type="EMBL" id="RCH56080.1"/>
    </source>
</evidence>
<dbReference type="NCBIfam" id="TIGR03534">
    <property type="entry name" value="RF_mod_PrmC"/>
    <property type="match status" value="1"/>
</dbReference>
<dbReference type="PANTHER" id="PTHR18895">
    <property type="entry name" value="HEMK METHYLTRANSFERASE"/>
    <property type="match status" value="1"/>
</dbReference>
<dbReference type="InterPro" id="IPR002052">
    <property type="entry name" value="DNA_methylase_N6_adenine_CS"/>
</dbReference>
<reference evidence="7 8" key="1">
    <citation type="submission" date="2018-05" db="EMBL/GenBank/DDBJ databases">
        <title>Mucilaginibacter hurinus sp. nov., isolated from briquette warehouse soil.</title>
        <authorList>
            <person name="Choi L."/>
        </authorList>
    </citation>
    <scope>NUCLEOTIDE SEQUENCE [LARGE SCALE GENOMIC DNA]</scope>
    <source>
        <strain evidence="7 8">ZR32</strain>
    </source>
</reference>
<accession>A0A367GS42</accession>
<dbReference type="NCBIfam" id="TIGR00536">
    <property type="entry name" value="hemK_fam"/>
    <property type="match status" value="1"/>
</dbReference>
<dbReference type="PROSITE" id="PS00092">
    <property type="entry name" value="N6_MTASE"/>
    <property type="match status" value="1"/>
</dbReference>